<evidence type="ECO:0000256" key="1">
    <source>
        <dbReference type="SAM" id="MobiDB-lite"/>
    </source>
</evidence>
<organism evidence="2 3">
    <name type="scientific">Eumeta variegata</name>
    <name type="common">Bagworm moth</name>
    <name type="synonym">Eumeta japonica</name>
    <dbReference type="NCBI Taxonomy" id="151549"/>
    <lineage>
        <taxon>Eukaryota</taxon>
        <taxon>Metazoa</taxon>
        <taxon>Ecdysozoa</taxon>
        <taxon>Arthropoda</taxon>
        <taxon>Hexapoda</taxon>
        <taxon>Insecta</taxon>
        <taxon>Pterygota</taxon>
        <taxon>Neoptera</taxon>
        <taxon>Endopterygota</taxon>
        <taxon>Lepidoptera</taxon>
        <taxon>Glossata</taxon>
        <taxon>Ditrysia</taxon>
        <taxon>Tineoidea</taxon>
        <taxon>Psychidae</taxon>
        <taxon>Oiketicinae</taxon>
        <taxon>Eumeta</taxon>
    </lineage>
</organism>
<dbReference type="AlphaFoldDB" id="A0A4C1ZN73"/>
<name>A0A4C1ZN73_EUMVA</name>
<feature type="region of interest" description="Disordered" evidence="1">
    <location>
        <begin position="1"/>
        <end position="40"/>
    </location>
</feature>
<proteinExistence type="predicted"/>
<gene>
    <name evidence="2" type="primary">Pde6</name>
    <name evidence="2" type="ORF">EVAR_64871_1</name>
</gene>
<evidence type="ECO:0000313" key="2">
    <source>
        <dbReference type="EMBL" id="GBP88067.1"/>
    </source>
</evidence>
<keyword evidence="3" id="KW-1185">Reference proteome</keyword>
<reference evidence="2 3" key="1">
    <citation type="journal article" date="2019" name="Commun. Biol.">
        <title>The bagworm genome reveals a unique fibroin gene that provides high tensile strength.</title>
        <authorList>
            <person name="Kono N."/>
            <person name="Nakamura H."/>
            <person name="Ohtoshi R."/>
            <person name="Tomita M."/>
            <person name="Numata K."/>
            <person name="Arakawa K."/>
        </authorList>
    </citation>
    <scope>NUCLEOTIDE SEQUENCE [LARGE SCALE GENOMIC DNA]</scope>
</reference>
<dbReference type="OrthoDB" id="74705at2759"/>
<comment type="caution">
    <text evidence="2">The sequence shown here is derived from an EMBL/GenBank/DDBJ whole genome shotgun (WGS) entry which is preliminary data.</text>
</comment>
<protein>
    <submittedName>
        <fullName evidence="2">cGMP-specific 3',5'-cyclic phosphodiesterase</fullName>
    </submittedName>
</protein>
<evidence type="ECO:0000313" key="3">
    <source>
        <dbReference type="Proteomes" id="UP000299102"/>
    </source>
</evidence>
<dbReference type="Proteomes" id="UP000299102">
    <property type="component" value="Unassembled WGS sequence"/>
</dbReference>
<accession>A0A4C1ZN73</accession>
<sequence length="127" mass="14271">MISGKKGSKAQTLPSLLYDIPSDGQKFPRSRSPSNSTQRQLDEADLFMDLIKDVANELDIDVLCHKVLHHEKTIEQTLSLEAAGSESRLEDTTSNKSRLITMEAVVRRARTRAGAVRSRFRRFTGQL</sequence>
<dbReference type="EMBL" id="BGZK01001903">
    <property type="protein sequence ID" value="GBP88067.1"/>
    <property type="molecule type" value="Genomic_DNA"/>
</dbReference>